<keyword evidence="2" id="KW-1185">Reference proteome</keyword>
<protein>
    <recommendedName>
        <fullName evidence="3">DUF3102 domain-containing protein</fullName>
    </recommendedName>
</protein>
<dbReference type="RefSeq" id="WP_213043469.1">
    <property type="nucleotide sequence ID" value="NZ_CAJNBJ010000017.1"/>
</dbReference>
<organism evidence="1 2">
    <name type="scientific">Nitrospira defluvii</name>
    <dbReference type="NCBI Taxonomy" id="330214"/>
    <lineage>
        <taxon>Bacteria</taxon>
        <taxon>Pseudomonadati</taxon>
        <taxon>Nitrospirota</taxon>
        <taxon>Nitrospiria</taxon>
        <taxon>Nitrospirales</taxon>
        <taxon>Nitrospiraceae</taxon>
        <taxon>Nitrospira</taxon>
    </lineage>
</organism>
<dbReference type="Proteomes" id="UP000675880">
    <property type="component" value="Unassembled WGS sequence"/>
</dbReference>
<reference evidence="1 2" key="1">
    <citation type="submission" date="2021-02" db="EMBL/GenBank/DDBJ databases">
        <authorList>
            <person name="Han P."/>
        </authorList>
    </citation>
    <scope>NUCLEOTIDE SEQUENCE [LARGE SCALE GENOMIC DNA]</scope>
    <source>
        <strain evidence="1">Candidatus Nitrospira sp. ZN2</strain>
    </source>
</reference>
<evidence type="ECO:0000313" key="2">
    <source>
        <dbReference type="Proteomes" id="UP000675880"/>
    </source>
</evidence>
<evidence type="ECO:0008006" key="3">
    <source>
        <dbReference type="Google" id="ProtNLM"/>
    </source>
</evidence>
<dbReference type="EMBL" id="CAJNBJ010000017">
    <property type="protein sequence ID" value="CAE6779519.1"/>
    <property type="molecule type" value="Genomic_DNA"/>
</dbReference>
<proteinExistence type="predicted"/>
<gene>
    <name evidence="1" type="ORF">NSPZN2_40685</name>
</gene>
<name>A0ABN7M693_9BACT</name>
<sequence length="276" mass="30466">MTTATQDIVIHSSRISVLEPETALAPTDAIRTEIKSLAREVSSKFLRLSQLLRIVQRDGLYKRWGFDSFEAWIEQDDVLHPETARTFVAMEKTLVEEAKIPREMLADIGWTKAKALVPLQKTGRLAPKRSEILEKAKSLPTNQFNDYVQQVRVGAIGGPVATGGQAVEPSRRSVNFFLSADQEEAITTARRLAEQATGSLDPGFQLASICQDYVSSVSEDEAKAPDAWRARRVSMLLDVLVNHFGLVVEVQGAKSLEGQRILQLVKGKPIDGAPVM</sequence>
<evidence type="ECO:0000313" key="1">
    <source>
        <dbReference type="EMBL" id="CAE6779519.1"/>
    </source>
</evidence>
<comment type="caution">
    <text evidence="1">The sequence shown here is derived from an EMBL/GenBank/DDBJ whole genome shotgun (WGS) entry which is preliminary data.</text>
</comment>
<accession>A0ABN7M693</accession>